<name>E8RR85_ASTEC</name>
<dbReference type="KEGG" id="aex:Astex_0588"/>
<dbReference type="Gene3D" id="3.30.750.140">
    <property type="match status" value="1"/>
</dbReference>
<evidence type="ECO:0000256" key="1">
    <source>
        <dbReference type="SAM" id="MobiDB-lite"/>
    </source>
</evidence>
<keyword evidence="3" id="KW-0966">Cell projection</keyword>
<evidence type="ECO:0000313" key="4">
    <source>
        <dbReference type="Proteomes" id="UP000001492"/>
    </source>
</evidence>
<dbReference type="STRING" id="573065.Astex_0588"/>
<dbReference type="InterPro" id="IPR021136">
    <property type="entry name" value="Flagellar_hook_control-like_C"/>
</dbReference>
<keyword evidence="4" id="KW-1185">Reference proteome</keyword>
<feature type="region of interest" description="Disordered" evidence="1">
    <location>
        <begin position="49"/>
        <end position="78"/>
    </location>
</feature>
<proteinExistence type="predicted"/>
<evidence type="ECO:0000313" key="3">
    <source>
        <dbReference type="EMBL" id="ADU12276.1"/>
    </source>
</evidence>
<organism evidence="3 4">
    <name type="scientific">Asticcacaulis excentricus (strain ATCC 15261 / DSM 4724 / KCTC 12464 / NCIMB 9791 / VKM B-1370 / CB 48)</name>
    <dbReference type="NCBI Taxonomy" id="573065"/>
    <lineage>
        <taxon>Bacteria</taxon>
        <taxon>Pseudomonadati</taxon>
        <taxon>Pseudomonadota</taxon>
        <taxon>Alphaproteobacteria</taxon>
        <taxon>Caulobacterales</taxon>
        <taxon>Caulobacteraceae</taxon>
        <taxon>Asticcacaulis</taxon>
    </lineage>
</organism>
<reference evidence="4" key="1">
    <citation type="submission" date="2010-12" db="EMBL/GenBank/DDBJ databases">
        <title>Complete sequence of chromosome 1 of Asticcacaulis excentricus CB 48.</title>
        <authorList>
            <consortium name="US DOE Joint Genome Institute"/>
            <person name="Lucas S."/>
            <person name="Copeland A."/>
            <person name="Lapidus A."/>
            <person name="Cheng J.-F."/>
            <person name="Bruce D."/>
            <person name="Goodwin L."/>
            <person name="Pitluck S."/>
            <person name="Teshima H."/>
            <person name="Davenport K."/>
            <person name="Detter J.C."/>
            <person name="Han C."/>
            <person name="Tapia R."/>
            <person name="Land M."/>
            <person name="Hauser L."/>
            <person name="Jeffries C."/>
            <person name="Kyrpides N."/>
            <person name="Ivanova N."/>
            <person name="Ovchinnikova G."/>
            <person name="Brun Y.V."/>
            <person name="Woyke T."/>
        </authorList>
    </citation>
    <scope>NUCLEOTIDE SEQUENCE [LARGE SCALE GENOMIC DNA]</scope>
    <source>
        <strain evidence="4">ATCC 15261 / DSM 4724 / KCTC 12464 / NCIMB 9791 / VKM B-1370 / CB 48</strain>
    </source>
</reference>
<dbReference type="OrthoDB" id="7203912at2"/>
<dbReference type="Pfam" id="PF02120">
    <property type="entry name" value="Flg_hook"/>
    <property type="match status" value="1"/>
</dbReference>
<gene>
    <name evidence="3" type="ordered locus">Astex_0588</name>
</gene>
<evidence type="ECO:0000259" key="2">
    <source>
        <dbReference type="Pfam" id="PF02120"/>
    </source>
</evidence>
<dbReference type="AlphaFoldDB" id="E8RR85"/>
<dbReference type="CDD" id="cd17470">
    <property type="entry name" value="T3SS_Flik_C"/>
    <property type="match status" value="1"/>
</dbReference>
<accession>E8RR85</accession>
<protein>
    <submittedName>
        <fullName evidence="3">Flagellar hook-length control protein-like, C-terminal domain protein</fullName>
    </submittedName>
</protein>
<dbReference type="HOGENOM" id="CLU_661645_0_0_5"/>
<feature type="region of interest" description="Disordered" evidence="1">
    <location>
        <begin position="1"/>
        <end position="26"/>
    </location>
</feature>
<keyword evidence="3" id="KW-0282">Flagellum</keyword>
<dbReference type="EMBL" id="CP002395">
    <property type="protein sequence ID" value="ADU12276.1"/>
    <property type="molecule type" value="Genomic_DNA"/>
</dbReference>
<dbReference type="Proteomes" id="UP000001492">
    <property type="component" value="Chromosome 1"/>
</dbReference>
<sequence>MILLPADLQPSNASPVPSSPAVAPGGVGVASAEVRSAKSTLFNHALEAAQTEDAGALPEKVSSQSTDDSEEQTNETGELSPGLLAVLLGQQVPQPGAALAQVQAEETVDEAQQTQALAVGVRPPPLDPQAVGLPLTALMAEAAAKISDEISEDATPDDLMPETGEDGTAATLVTASTKAELRSLADTLQSLSGALKGDGATEASNRQVAAQSQAAANSALSQIQAQTLPQTDSGVRFTPPATNAQETARTYSQSAHALENIAALSAQITRRLGSKSTSFDMELRPADMGRVEVKLEIAHDGKLTAHLRFDSPVAESEFKGRQDDLRRQLEQAGFKMDDASLSFASGDQGRGRQRTPSESSDYGSPVSDTEVASADAHSLIDAQLLAEASTDLAFYNRLSADGYGPARTLSLSLLV</sequence>
<feature type="region of interest" description="Disordered" evidence="1">
    <location>
        <begin position="340"/>
        <end position="368"/>
    </location>
</feature>
<feature type="domain" description="Flagellar hook-length control protein-like C-terminal" evidence="2">
    <location>
        <begin position="270"/>
        <end position="349"/>
    </location>
</feature>
<keyword evidence="3" id="KW-0969">Cilium</keyword>
<dbReference type="eggNOG" id="COG3144">
    <property type="taxonomic scope" value="Bacteria"/>
</dbReference>
<dbReference type="InterPro" id="IPR038610">
    <property type="entry name" value="FliK-like_C_sf"/>
</dbReference>
<feature type="compositionally biased region" description="Low complexity" evidence="1">
    <location>
        <begin position="10"/>
        <end position="26"/>
    </location>
</feature>